<name>A0ABP0GVX0_CLALP</name>
<evidence type="ECO:0000256" key="1">
    <source>
        <dbReference type="ARBA" id="ARBA00093634"/>
    </source>
</evidence>
<dbReference type="PANTHER" id="PTHR31996:SF2">
    <property type="entry name" value="COILED-COIL DOMAIN-CONTAINING PROTEIN 115"/>
    <property type="match status" value="1"/>
</dbReference>
<dbReference type="PANTHER" id="PTHR31996">
    <property type="entry name" value="COILED-COIL DOMAIN-CONTAINING PROTEIN 115"/>
    <property type="match status" value="1"/>
</dbReference>
<feature type="region of interest" description="Disordered" evidence="2">
    <location>
        <begin position="88"/>
        <end position="116"/>
    </location>
</feature>
<evidence type="ECO:0000313" key="4">
    <source>
        <dbReference type="Proteomes" id="UP001642483"/>
    </source>
</evidence>
<dbReference type="Gene3D" id="1.10.287.3240">
    <property type="match status" value="1"/>
</dbReference>
<protein>
    <recommendedName>
        <fullName evidence="1">Vacuolar ATPase assembly protein VMA22</fullName>
    </recommendedName>
</protein>
<sequence>MVDKKLEAKLDLLCVELLELVHEIDKTKREQEDHMKEGYLCLAKARYEIGVDRVSQLQYPSEMVASVTVHRRTNQEVDQLEIIHGSRLEQKQENPKEEATLRKRNKTNDRKEQEIDPVTEGKSIEDVSQLTPAINPIHWFGFLVPRALRLAQESFSKAIEASCALCNLQSRYEHTLTEYRKSRTRQKELDDQLTQGGAPEPETS</sequence>
<dbReference type="EMBL" id="CAWYQH010000152">
    <property type="protein sequence ID" value="CAK8695710.1"/>
    <property type="molecule type" value="Genomic_DNA"/>
</dbReference>
<comment type="caution">
    <text evidence="3">The sequence shown here is derived from an EMBL/GenBank/DDBJ whole genome shotgun (WGS) entry which is preliminary data.</text>
</comment>
<reference evidence="3 4" key="1">
    <citation type="submission" date="2024-02" db="EMBL/GenBank/DDBJ databases">
        <authorList>
            <person name="Daric V."/>
            <person name="Darras S."/>
        </authorList>
    </citation>
    <scope>NUCLEOTIDE SEQUENCE [LARGE SCALE GENOMIC DNA]</scope>
</reference>
<dbReference type="Pfam" id="PF21730">
    <property type="entry name" value="Vma22_CCDC115"/>
    <property type="match status" value="1"/>
</dbReference>
<evidence type="ECO:0000256" key="2">
    <source>
        <dbReference type="SAM" id="MobiDB-lite"/>
    </source>
</evidence>
<accession>A0ABP0GVX0</accession>
<organism evidence="3 4">
    <name type="scientific">Clavelina lepadiformis</name>
    <name type="common">Light-bulb sea squirt</name>
    <name type="synonym">Ascidia lepadiformis</name>
    <dbReference type="NCBI Taxonomy" id="159417"/>
    <lineage>
        <taxon>Eukaryota</taxon>
        <taxon>Metazoa</taxon>
        <taxon>Chordata</taxon>
        <taxon>Tunicata</taxon>
        <taxon>Ascidiacea</taxon>
        <taxon>Aplousobranchia</taxon>
        <taxon>Clavelinidae</taxon>
        <taxon>Clavelina</taxon>
    </lineage>
</organism>
<evidence type="ECO:0000313" key="3">
    <source>
        <dbReference type="EMBL" id="CAK8695710.1"/>
    </source>
</evidence>
<feature type="compositionally biased region" description="Basic and acidic residues" evidence="2">
    <location>
        <begin position="88"/>
        <end position="114"/>
    </location>
</feature>
<gene>
    <name evidence="3" type="ORF">CVLEPA_LOCUS28941</name>
</gene>
<dbReference type="Proteomes" id="UP001642483">
    <property type="component" value="Unassembled WGS sequence"/>
</dbReference>
<feature type="compositionally biased region" description="Basic and acidic residues" evidence="2">
    <location>
        <begin position="179"/>
        <end position="190"/>
    </location>
</feature>
<feature type="region of interest" description="Disordered" evidence="2">
    <location>
        <begin position="179"/>
        <end position="204"/>
    </location>
</feature>
<proteinExistence type="predicted"/>
<dbReference type="InterPro" id="IPR040357">
    <property type="entry name" value="Vma22/CCDC115"/>
</dbReference>
<keyword evidence="4" id="KW-1185">Reference proteome</keyword>